<reference evidence="3" key="3">
    <citation type="submission" date="2015-04" db="UniProtKB">
        <authorList>
            <consortium name="EnsemblPlants"/>
        </authorList>
    </citation>
    <scope>IDENTIFICATION</scope>
    <source>
        <strain evidence="3">cv. Jemalong A17</strain>
    </source>
</reference>
<evidence type="ECO:0000256" key="1">
    <source>
        <dbReference type="SAM" id="SignalP"/>
    </source>
</evidence>
<organism evidence="2 4">
    <name type="scientific">Medicago truncatula</name>
    <name type="common">Barrel medic</name>
    <name type="synonym">Medicago tribuloides</name>
    <dbReference type="NCBI Taxonomy" id="3880"/>
    <lineage>
        <taxon>Eukaryota</taxon>
        <taxon>Viridiplantae</taxon>
        <taxon>Streptophyta</taxon>
        <taxon>Embryophyta</taxon>
        <taxon>Tracheophyta</taxon>
        <taxon>Spermatophyta</taxon>
        <taxon>Magnoliopsida</taxon>
        <taxon>eudicotyledons</taxon>
        <taxon>Gunneridae</taxon>
        <taxon>Pentapetalae</taxon>
        <taxon>rosids</taxon>
        <taxon>fabids</taxon>
        <taxon>Fabales</taxon>
        <taxon>Fabaceae</taxon>
        <taxon>Papilionoideae</taxon>
        <taxon>50 kb inversion clade</taxon>
        <taxon>NPAAA clade</taxon>
        <taxon>Hologalegina</taxon>
        <taxon>IRL clade</taxon>
        <taxon>Trifolieae</taxon>
        <taxon>Medicago</taxon>
    </lineage>
</organism>
<keyword evidence="2" id="KW-0812">Transmembrane</keyword>
<dbReference type="AlphaFoldDB" id="A0A072VQL4"/>
<keyword evidence="2" id="KW-0472">Membrane</keyword>
<evidence type="ECO:0000313" key="4">
    <source>
        <dbReference type="Proteomes" id="UP000002051"/>
    </source>
</evidence>
<dbReference type="Proteomes" id="UP000002051">
    <property type="component" value="Unassembled WGS sequence"/>
</dbReference>
<dbReference type="EnsemblPlants" id="KEH44092">
    <property type="protein sequence ID" value="KEH44092"/>
    <property type="gene ID" value="MTR_1g107390"/>
</dbReference>
<accession>A0A072VQL4</accession>
<evidence type="ECO:0000313" key="2">
    <source>
        <dbReference type="EMBL" id="KEH44092.1"/>
    </source>
</evidence>
<sequence>MVGKHQYFNFFLIFLSLSLLCIQYGMSRPLNTLELKESIFMKSPHNMVVKNSLVVEGHKQNKNIRRLEIDNSGPSPDGPGH</sequence>
<reference evidence="2 4" key="2">
    <citation type="journal article" date="2014" name="BMC Genomics">
        <title>An improved genome release (version Mt4.0) for the model legume Medicago truncatula.</title>
        <authorList>
            <person name="Tang H."/>
            <person name="Krishnakumar V."/>
            <person name="Bidwell S."/>
            <person name="Rosen B."/>
            <person name="Chan A."/>
            <person name="Zhou S."/>
            <person name="Gentzbittel L."/>
            <person name="Childs K.L."/>
            <person name="Yandell M."/>
            <person name="Gundlach H."/>
            <person name="Mayer K.F."/>
            <person name="Schwartz D.C."/>
            <person name="Town C.D."/>
        </authorList>
    </citation>
    <scope>GENOME REANNOTATION</scope>
    <source>
        <strain evidence="2">A17</strain>
        <strain evidence="3 4">cv. Jemalong A17</strain>
    </source>
</reference>
<dbReference type="EMBL" id="CM001217">
    <property type="protein sequence ID" value="KEH44092.1"/>
    <property type="molecule type" value="Genomic_DNA"/>
</dbReference>
<dbReference type="HOGENOM" id="CLU_2594548_0_0_1"/>
<feature type="chain" id="PRO_5014500996" evidence="1">
    <location>
        <begin position="28"/>
        <end position="81"/>
    </location>
</feature>
<name>A0A072VQL4_MEDTR</name>
<keyword evidence="4" id="KW-1185">Reference proteome</keyword>
<gene>
    <name evidence="2" type="ordered locus">MTR_1g107390</name>
</gene>
<reference evidence="2 4" key="1">
    <citation type="journal article" date="2011" name="Nature">
        <title>The Medicago genome provides insight into the evolution of rhizobial symbioses.</title>
        <authorList>
            <person name="Young N.D."/>
            <person name="Debelle F."/>
            <person name="Oldroyd G.E."/>
            <person name="Geurts R."/>
            <person name="Cannon S.B."/>
            <person name="Udvardi M.K."/>
            <person name="Benedito V.A."/>
            <person name="Mayer K.F."/>
            <person name="Gouzy J."/>
            <person name="Schoof H."/>
            <person name="Van de Peer Y."/>
            <person name="Proost S."/>
            <person name="Cook D.R."/>
            <person name="Meyers B.C."/>
            <person name="Spannagl M."/>
            <person name="Cheung F."/>
            <person name="De Mita S."/>
            <person name="Krishnakumar V."/>
            <person name="Gundlach H."/>
            <person name="Zhou S."/>
            <person name="Mudge J."/>
            <person name="Bharti A.K."/>
            <person name="Murray J.D."/>
            <person name="Naoumkina M.A."/>
            <person name="Rosen B."/>
            <person name="Silverstein K.A."/>
            <person name="Tang H."/>
            <person name="Rombauts S."/>
            <person name="Zhao P.X."/>
            <person name="Zhou P."/>
            <person name="Barbe V."/>
            <person name="Bardou P."/>
            <person name="Bechner M."/>
            <person name="Bellec A."/>
            <person name="Berger A."/>
            <person name="Berges H."/>
            <person name="Bidwell S."/>
            <person name="Bisseling T."/>
            <person name="Choisne N."/>
            <person name="Couloux A."/>
            <person name="Denny R."/>
            <person name="Deshpande S."/>
            <person name="Dai X."/>
            <person name="Doyle J.J."/>
            <person name="Dudez A.M."/>
            <person name="Farmer A.D."/>
            <person name="Fouteau S."/>
            <person name="Franken C."/>
            <person name="Gibelin C."/>
            <person name="Gish J."/>
            <person name="Goldstein S."/>
            <person name="Gonzalez A.J."/>
            <person name="Green P.J."/>
            <person name="Hallab A."/>
            <person name="Hartog M."/>
            <person name="Hua A."/>
            <person name="Humphray S.J."/>
            <person name="Jeong D.H."/>
            <person name="Jing Y."/>
            <person name="Jocker A."/>
            <person name="Kenton S.M."/>
            <person name="Kim D.J."/>
            <person name="Klee K."/>
            <person name="Lai H."/>
            <person name="Lang C."/>
            <person name="Lin S."/>
            <person name="Macmil S.L."/>
            <person name="Magdelenat G."/>
            <person name="Matthews L."/>
            <person name="McCorrison J."/>
            <person name="Monaghan E.L."/>
            <person name="Mun J.H."/>
            <person name="Najar F.Z."/>
            <person name="Nicholson C."/>
            <person name="Noirot C."/>
            <person name="O'Bleness M."/>
            <person name="Paule C.R."/>
            <person name="Poulain J."/>
            <person name="Prion F."/>
            <person name="Qin B."/>
            <person name="Qu C."/>
            <person name="Retzel E.F."/>
            <person name="Riddle C."/>
            <person name="Sallet E."/>
            <person name="Samain S."/>
            <person name="Samson N."/>
            <person name="Sanders I."/>
            <person name="Saurat O."/>
            <person name="Scarpelli C."/>
            <person name="Schiex T."/>
            <person name="Segurens B."/>
            <person name="Severin A.J."/>
            <person name="Sherrier D.J."/>
            <person name="Shi R."/>
            <person name="Sims S."/>
            <person name="Singer S.R."/>
            <person name="Sinharoy S."/>
            <person name="Sterck L."/>
            <person name="Viollet A."/>
            <person name="Wang B.B."/>
            <person name="Wang K."/>
            <person name="Wang M."/>
            <person name="Wang X."/>
            <person name="Warfsmann J."/>
            <person name="Weissenbach J."/>
            <person name="White D.D."/>
            <person name="White J.D."/>
            <person name="Wiley G.B."/>
            <person name="Wincker P."/>
            <person name="Xing Y."/>
            <person name="Yang L."/>
            <person name="Yao Z."/>
            <person name="Ying F."/>
            <person name="Zhai J."/>
            <person name="Zhou L."/>
            <person name="Zuber A."/>
            <person name="Denarie J."/>
            <person name="Dixon R.A."/>
            <person name="May G.D."/>
            <person name="Schwartz D.C."/>
            <person name="Rogers J."/>
            <person name="Quetier F."/>
            <person name="Town C.D."/>
            <person name="Roe B.A."/>
        </authorList>
    </citation>
    <scope>NUCLEOTIDE SEQUENCE [LARGE SCALE GENOMIC DNA]</scope>
    <source>
        <strain evidence="2">A17</strain>
        <strain evidence="3 4">cv. Jemalong A17</strain>
    </source>
</reference>
<protein>
    <submittedName>
        <fullName evidence="2">Transmembrane protein, putative</fullName>
    </submittedName>
</protein>
<keyword evidence="1" id="KW-0732">Signal</keyword>
<evidence type="ECO:0000313" key="3">
    <source>
        <dbReference type="EnsemblPlants" id="KEH44092"/>
    </source>
</evidence>
<feature type="signal peptide" evidence="1">
    <location>
        <begin position="1"/>
        <end position="27"/>
    </location>
</feature>
<proteinExistence type="predicted"/>